<proteinExistence type="predicted"/>
<dbReference type="Proteomes" id="UP001432027">
    <property type="component" value="Unassembled WGS sequence"/>
</dbReference>
<gene>
    <name evidence="1" type="ORF">PENTCL1PPCAC_20016</name>
</gene>
<evidence type="ECO:0000313" key="1">
    <source>
        <dbReference type="EMBL" id="GMS97841.1"/>
    </source>
</evidence>
<dbReference type="EMBL" id="BTSX01000004">
    <property type="protein sequence ID" value="GMS97841.1"/>
    <property type="molecule type" value="Genomic_DNA"/>
</dbReference>
<accession>A0AAV5TUA4</accession>
<name>A0AAV5TUA4_9BILA</name>
<protein>
    <submittedName>
        <fullName evidence="1">Uncharacterized protein</fullName>
    </submittedName>
</protein>
<comment type="caution">
    <text evidence="1">The sequence shown here is derived from an EMBL/GenBank/DDBJ whole genome shotgun (WGS) entry which is preliminary data.</text>
</comment>
<feature type="non-terminal residue" evidence="1">
    <location>
        <position position="1"/>
    </location>
</feature>
<reference evidence="1" key="1">
    <citation type="submission" date="2023-10" db="EMBL/GenBank/DDBJ databases">
        <title>Genome assembly of Pristionchus species.</title>
        <authorList>
            <person name="Yoshida K."/>
            <person name="Sommer R.J."/>
        </authorList>
    </citation>
    <scope>NUCLEOTIDE SEQUENCE</scope>
    <source>
        <strain evidence="1">RS0144</strain>
    </source>
</reference>
<sequence>AGLALLCDCGNEYLSDRHSRQCSISEITVVRTRDGPIRRLYDKKTTPQCLLTTLNEVCLQFFVKDIHRVFNSSQIGIYLICSCGFEVRNEPSAVAHCKKEKCNGHDFTLHKLNKK</sequence>
<evidence type="ECO:0000313" key="2">
    <source>
        <dbReference type="Proteomes" id="UP001432027"/>
    </source>
</evidence>
<organism evidence="1 2">
    <name type="scientific">Pristionchus entomophagus</name>
    <dbReference type="NCBI Taxonomy" id="358040"/>
    <lineage>
        <taxon>Eukaryota</taxon>
        <taxon>Metazoa</taxon>
        <taxon>Ecdysozoa</taxon>
        <taxon>Nematoda</taxon>
        <taxon>Chromadorea</taxon>
        <taxon>Rhabditida</taxon>
        <taxon>Rhabditina</taxon>
        <taxon>Diplogasteromorpha</taxon>
        <taxon>Diplogasteroidea</taxon>
        <taxon>Neodiplogasteridae</taxon>
        <taxon>Pristionchus</taxon>
    </lineage>
</organism>
<dbReference type="AlphaFoldDB" id="A0AAV5TUA4"/>
<keyword evidence="2" id="KW-1185">Reference proteome</keyword>